<feature type="transmembrane region" description="Helical" evidence="2">
    <location>
        <begin position="143"/>
        <end position="160"/>
    </location>
</feature>
<feature type="transmembrane region" description="Helical" evidence="2">
    <location>
        <begin position="621"/>
        <end position="641"/>
    </location>
</feature>
<keyword evidence="2" id="KW-0812">Transmembrane</keyword>
<dbReference type="PANTHER" id="PTHR42736:SF1">
    <property type="entry name" value="PROTEIN-GLUTAMINE GAMMA-GLUTAMYLTRANSFERASE"/>
    <property type="match status" value="1"/>
</dbReference>
<dbReference type="AlphaFoldDB" id="A0A1I2CVG5"/>
<dbReference type="Pfam" id="PF11992">
    <property type="entry name" value="TgpA_N"/>
    <property type="match status" value="1"/>
</dbReference>
<feature type="region of interest" description="Disordered" evidence="1">
    <location>
        <begin position="547"/>
        <end position="588"/>
    </location>
</feature>
<dbReference type="OrthoDB" id="9804023at2"/>
<dbReference type="InterPro" id="IPR025403">
    <property type="entry name" value="TgpA-like_C"/>
</dbReference>
<feature type="transmembrane region" description="Helical" evidence="2">
    <location>
        <begin position="60"/>
        <end position="78"/>
    </location>
</feature>
<protein>
    <submittedName>
        <fullName evidence="4">Transglutaminase-like enzyme, putative cysteine protease</fullName>
    </submittedName>
</protein>
<feature type="transmembrane region" description="Helical" evidence="2">
    <location>
        <begin position="31"/>
        <end position="48"/>
    </location>
</feature>
<evidence type="ECO:0000313" key="5">
    <source>
        <dbReference type="Proteomes" id="UP000181942"/>
    </source>
</evidence>
<proteinExistence type="predicted"/>
<organism evidence="4 5">
    <name type="scientific">Streptomyces mirabilis</name>
    <dbReference type="NCBI Taxonomy" id="68239"/>
    <lineage>
        <taxon>Bacteria</taxon>
        <taxon>Bacillati</taxon>
        <taxon>Actinomycetota</taxon>
        <taxon>Actinomycetes</taxon>
        <taxon>Kitasatosporales</taxon>
        <taxon>Streptomycetaceae</taxon>
        <taxon>Streptomyces</taxon>
    </lineage>
</organism>
<dbReference type="EMBL" id="FONR01000002">
    <property type="protein sequence ID" value="SFE72279.1"/>
    <property type="molecule type" value="Genomic_DNA"/>
</dbReference>
<dbReference type="InterPro" id="IPR021878">
    <property type="entry name" value="TgpA_N"/>
</dbReference>
<sequence length="795" mass="84056">MSGRARLTLYSAAATLMAACALLPLVKPATWFLQAVFLLALQSGVGALTRRVPLARPLTVAAQALVTLMLLTLVFAQQQALLGFVPGPEAFRHLGDLLQAGTDDVGRYAIPAPLSDGIRLMLIGGVLVIGLAVDTLAVTFRSAAPAGLPLLALYSVAAGLSGGGWAWLWFLLAATGYLMLLLAEGRDRLSQWGRVFGGAPRSQGLDASSGTVAPVRTGRRIGVVALGVALAVPLALPALDGGLLGGAGAGVGSGSGGGTISAVNPLVSLRDSLNVDEDRQVMSYRTNTEDTQDMYLRIVSLDDFDGTAWKPAQRRIQDVPDTFPTPIGLGADVQRSAIQTRISAADWYAQDWLPMPYPVSKVNISGSWRYEPVGRTLVGDHGQNTRGVQYEVTSLIVQPTAAQLANAPEPSKALKREFTKVPSSLPAVVADTARKVTAGSTNHYEQAVKLQDYFAVNGGFTYNTQVQVGSGSAAIARFLKDKQGFCVHFSFAMASMARTLGIPARVAVGFTPGSPQSDGSMSVGLRDAHAWPELYFEGVGWTRFEPTPNRGSVPEYTQTDTPGSDSPTVPKPSTSASAAPSTAPSASGNCLAEQKKLEACPSQSALATVGSKDDGTPWFQILGYTLAGLLLLVVPLLPMLWRMRLRSVRLGAHGRGEADAPAYTLATWLEVTDTAWDYGIVPDESQTPRKAAARIVRLGLLEAEASEAVHRLAAAVEQVLYAPHPRLTAGLAEDARRVTDALGARASRTARLRALLAPRSAVRVAWAASAYWAALSARLAARRESLLRRPSGQNS</sequence>
<reference evidence="4 5" key="1">
    <citation type="submission" date="2016-10" db="EMBL/GenBank/DDBJ databases">
        <authorList>
            <person name="de Groot N.N."/>
        </authorList>
    </citation>
    <scope>NUCLEOTIDE SEQUENCE [LARGE SCALE GENOMIC DNA]</scope>
    <source>
        <strain evidence="4 5">OK461</strain>
    </source>
</reference>
<feature type="compositionally biased region" description="Low complexity" evidence="1">
    <location>
        <begin position="566"/>
        <end position="587"/>
    </location>
</feature>
<keyword evidence="2" id="KW-1133">Transmembrane helix</keyword>
<keyword evidence="4" id="KW-0645">Protease</keyword>
<dbReference type="GO" id="GO:0006508">
    <property type="term" value="P:proteolysis"/>
    <property type="evidence" value="ECO:0007669"/>
    <property type="project" value="UniProtKB-KW"/>
</dbReference>
<dbReference type="RefSeq" id="WP_075026398.1">
    <property type="nucleotide sequence ID" value="NZ_FONR01000002.1"/>
</dbReference>
<dbReference type="Gene3D" id="3.10.620.30">
    <property type="match status" value="1"/>
</dbReference>
<feature type="transmembrane region" description="Helical" evidence="2">
    <location>
        <begin position="7"/>
        <end position="25"/>
    </location>
</feature>
<feature type="compositionally biased region" description="Polar residues" evidence="1">
    <location>
        <begin position="555"/>
        <end position="565"/>
    </location>
</feature>
<dbReference type="InterPro" id="IPR002931">
    <property type="entry name" value="Transglutaminase-like"/>
</dbReference>
<evidence type="ECO:0000313" key="4">
    <source>
        <dbReference type="EMBL" id="SFE72279.1"/>
    </source>
</evidence>
<dbReference type="SMART" id="SM00460">
    <property type="entry name" value="TGc"/>
    <property type="match status" value="1"/>
</dbReference>
<dbReference type="GO" id="GO:0008233">
    <property type="term" value="F:peptidase activity"/>
    <property type="evidence" value="ECO:0007669"/>
    <property type="project" value="UniProtKB-KW"/>
</dbReference>
<dbReference type="PANTHER" id="PTHR42736">
    <property type="entry name" value="PROTEIN-GLUTAMINE GAMMA-GLUTAMYLTRANSFERASE"/>
    <property type="match status" value="1"/>
</dbReference>
<evidence type="ECO:0000256" key="1">
    <source>
        <dbReference type="SAM" id="MobiDB-lite"/>
    </source>
</evidence>
<accession>A0A1I2CVG5</accession>
<dbReference type="Pfam" id="PF13559">
    <property type="entry name" value="DUF4129"/>
    <property type="match status" value="1"/>
</dbReference>
<dbReference type="Proteomes" id="UP000181942">
    <property type="component" value="Unassembled WGS sequence"/>
</dbReference>
<evidence type="ECO:0000259" key="3">
    <source>
        <dbReference type="SMART" id="SM00460"/>
    </source>
</evidence>
<feature type="domain" description="Transglutaminase-like" evidence="3">
    <location>
        <begin position="478"/>
        <end position="548"/>
    </location>
</feature>
<gene>
    <name evidence="4" type="ORF">SAMN02787118_102391</name>
</gene>
<feature type="transmembrane region" description="Helical" evidence="2">
    <location>
        <begin position="117"/>
        <end position="136"/>
    </location>
</feature>
<dbReference type="InterPro" id="IPR052901">
    <property type="entry name" value="Bact_TGase-like"/>
</dbReference>
<evidence type="ECO:0000256" key="2">
    <source>
        <dbReference type="SAM" id="Phobius"/>
    </source>
</evidence>
<keyword evidence="2" id="KW-0472">Membrane</keyword>
<dbReference type="PROSITE" id="PS51257">
    <property type="entry name" value="PROKAR_LIPOPROTEIN"/>
    <property type="match status" value="1"/>
</dbReference>
<name>A0A1I2CVG5_9ACTN</name>
<dbReference type="SUPFAM" id="SSF54001">
    <property type="entry name" value="Cysteine proteinases"/>
    <property type="match status" value="1"/>
</dbReference>
<dbReference type="Pfam" id="PF01841">
    <property type="entry name" value="Transglut_core"/>
    <property type="match status" value="1"/>
</dbReference>
<dbReference type="InterPro" id="IPR038765">
    <property type="entry name" value="Papain-like_cys_pep_sf"/>
</dbReference>
<keyword evidence="4" id="KW-0378">Hydrolase</keyword>